<gene>
    <name evidence="6" type="ORF">ACHAW5_007840</name>
</gene>
<dbReference type="Pfam" id="PF00447">
    <property type="entry name" value="HSF_DNA-bind"/>
    <property type="match status" value="1"/>
</dbReference>
<dbReference type="SUPFAM" id="SSF46785">
    <property type="entry name" value="Winged helix' DNA-binding domain"/>
    <property type="match status" value="1"/>
</dbReference>
<dbReference type="PANTHER" id="PTHR10015">
    <property type="entry name" value="HEAT SHOCK TRANSCRIPTION FACTOR"/>
    <property type="match status" value="1"/>
</dbReference>
<proteinExistence type="inferred from homology"/>
<dbReference type="Gene3D" id="1.10.10.10">
    <property type="entry name" value="Winged helix-like DNA-binding domain superfamily/Winged helix DNA-binding domain"/>
    <property type="match status" value="1"/>
</dbReference>
<accession>A0ABD3Q7P7</accession>
<evidence type="ECO:0000259" key="5">
    <source>
        <dbReference type="SMART" id="SM00415"/>
    </source>
</evidence>
<reference evidence="6 7" key="1">
    <citation type="submission" date="2024-10" db="EMBL/GenBank/DDBJ databases">
        <title>Updated reference genomes for cyclostephanoid diatoms.</title>
        <authorList>
            <person name="Roberts W.R."/>
            <person name="Alverson A.J."/>
        </authorList>
    </citation>
    <scope>NUCLEOTIDE SEQUENCE [LARGE SCALE GENOMIC DNA]</scope>
    <source>
        <strain evidence="6 7">AJA276-08</strain>
    </source>
</reference>
<comment type="caution">
    <text evidence="6">The sequence shown here is derived from an EMBL/GenBank/DDBJ whole genome shotgun (WGS) entry which is preliminary data.</text>
</comment>
<evidence type="ECO:0000256" key="1">
    <source>
        <dbReference type="ARBA" id="ARBA00004123"/>
    </source>
</evidence>
<sequence>MPKSDDNKFFPSKLRVMLDQVDGLGLSHGASWVSEGNAFAIHDPDVFMTDISPQFFDKQSRLRSFHRQLSIWGFSRLETGAGGRGVWFHKYFIRDKPEMIKLIKRVPVKNPKQTVPTSKGQLPDYTKYQLPSSPQTDNGHPTAVNPLPVLPSHHNAVAAAAIKGGLATSDFLSSHSMRPPPPHPDRLDYLSTLAGRLPPVLPPRCFAAHNAPLQAPDGNASSIVSDQSRMYQASLLQHQALLAAGNPNPPPGPYGIGEVAQQLIACRNNPSSQNPMRHWDSNIDTAIIEYIRDSYRQGIPTPNFNSVGLRQDVISAMARRDFYPPQPPYGGGGGGML</sequence>
<organism evidence="6 7">
    <name type="scientific">Stephanodiscus triporus</name>
    <dbReference type="NCBI Taxonomy" id="2934178"/>
    <lineage>
        <taxon>Eukaryota</taxon>
        <taxon>Sar</taxon>
        <taxon>Stramenopiles</taxon>
        <taxon>Ochrophyta</taxon>
        <taxon>Bacillariophyta</taxon>
        <taxon>Coscinodiscophyceae</taxon>
        <taxon>Thalassiosirophycidae</taxon>
        <taxon>Stephanodiscales</taxon>
        <taxon>Stephanodiscaceae</taxon>
        <taxon>Stephanodiscus</taxon>
    </lineage>
</organism>
<name>A0ABD3Q7P7_9STRA</name>
<dbReference type="AlphaFoldDB" id="A0ABD3Q7P7"/>
<evidence type="ECO:0000256" key="4">
    <source>
        <dbReference type="RuleBase" id="RU004020"/>
    </source>
</evidence>
<dbReference type="GO" id="GO:0003677">
    <property type="term" value="F:DNA binding"/>
    <property type="evidence" value="ECO:0007669"/>
    <property type="project" value="UniProtKB-KW"/>
</dbReference>
<feature type="domain" description="HSF-type DNA-binding" evidence="5">
    <location>
        <begin position="6"/>
        <end position="106"/>
    </location>
</feature>
<dbReference type="Proteomes" id="UP001530315">
    <property type="component" value="Unassembled WGS sequence"/>
</dbReference>
<dbReference type="InterPro" id="IPR036388">
    <property type="entry name" value="WH-like_DNA-bd_sf"/>
</dbReference>
<keyword evidence="7" id="KW-1185">Reference proteome</keyword>
<dbReference type="InterPro" id="IPR000232">
    <property type="entry name" value="HSF_DNA-bd"/>
</dbReference>
<evidence type="ECO:0000313" key="7">
    <source>
        <dbReference type="Proteomes" id="UP001530315"/>
    </source>
</evidence>
<keyword evidence="3" id="KW-0539">Nucleus</keyword>
<dbReference type="InterPro" id="IPR036390">
    <property type="entry name" value="WH_DNA-bd_sf"/>
</dbReference>
<dbReference type="EMBL" id="JALLAZ020000400">
    <property type="protein sequence ID" value="KAL3796057.1"/>
    <property type="molecule type" value="Genomic_DNA"/>
</dbReference>
<dbReference type="GO" id="GO:0005634">
    <property type="term" value="C:nucleus"/>
    <property type="evidence" value="ECO:0007669"/>
    <property type="project" value="UniProtKB-SubCell"/>
</dbReference>
<protein>
    <recommendedName>
        <fullName evidence="5">HSF-type DNA-binding domain-containing protein</fullName>
    </recommendedName>
</protein>
<comment type="similarity">
    <text evidence="4">Belongs to the HSF family.</text>
</comment>
<evidence type="ECO:0000256" key="2">
    <source>
        <dbReference type="ARBA" id="ARBA00023125"/>
    </source>
</evidence>
<dbReference type="SMART" id="SM00415">
    <property type="entry name" value="HSF"/>
    <property type="match status" value="1"/>
</dbReference>
<evidence type="ECO:0000256" key="3">
    <source>
        <dbReference type="ARBA" id="ARBA00023242"/>
    </source>
</evidence>
<keyword evidence="2" id="KW-0238">DNA-binding</keyword>
<dbReference type="PANTHER" id="PTHR10015:SF206">
    <property type="entry name" value="HSF-TYPE DNA-BINDING DOMAIN-CONTAINING PROTEIN"/>
    <property type="match status" value="1"/>
</dbReference>
<evidence type="ECO:0000313" key="6">
    <source>
        <dbReference type="EMBL" id="KAL3796057.1"/>
    </source>
</evidence>
<comment type="subcellular location">
    <subcellularLocation>
        <location evidence="1">Nucleus</location>
    </subcellularLocation>
</comment>